<dbReference type="GO" id="GO:0005524">
    <property type="term" value="F:ATP binding"/>
    <property type="evidence" value="ECO:0007669"/>
    <property type="project" value="UniProtKB-KW"/>
</dbReference>
<comment type="catalytic activity">
    <reaction evidence="5">
        <text>(6S)-5-formyl-5,6,7,8-tetrahydrofolate + ATP = (6R)-5,10-methenyltetrahydrofolate + ADP + phosphate</text>
        <dbReference type="Rhea" id="RHEA:10488"/>
        <dbReference type="ChEBI" id="CHEBI:30616"/>
        <dbReference type="ChEBI" id="CHEBI:43474"/>
        <dbReference type="ChEBI" id="CHEBI:57455"/>
        <dbReference type="ChEBI" id="CHEBI:57457"/>
        <dbReference type="ChEBI" id="CHEBI:456216"/>
        <dbReference type="EC" id="6.3.3.2"/>
    </reaction>
</comment>
<comment type="cofactor">
    <cofactor evidence="5">
        <name>Mg(2+)</name>
        <dbReference type="ChEBI" id="CHEBI:18420"/>
    </cofactor>
</comment>
<name>A0A0R1NYB1_9LACO</name>
<evidence type="ECO:0000256" key="1">
    <source>
        <dbReference type="ARBA" id="ARBA00010638"/>
    </source>
</evidence>
<evidence type="ECO:0000256" key="5">
    <source>
        <dbReference type="RuleBase" id="RU361279"/>
    </source>
</evidence>
<dbReference type="GO" id="GO:0030272">
    <property type="term" value="F:5-formyltetrahydrofolate cyclo-ligase activity"/>
    <property type="evidence" value="ECO:0007669"/>
    <property type="project" value="UniProtKB-EC"/>
</dbReference>
<evidence type="ECO:0000256" key="2">
    <source>
        <dbReference type="ARBA" id="ARBA00022741"/>
    </source>
</evidence>
<comment type="caution">
    <text evidence="6">The sequence shown here is derived from an EMBL/GenBank/DDBJ whole genome shotgun (WGS) entry which is preliminary data.</text>
</comment>
<dbReference type="GO" id="GO:0046872">
    <property type="term" value="F:metal ion binding"/>
    <property type="evidence" value="ECO:0007669"/>
    <property type="project" value="UniProtKB-KW"/>
</dbReference>
<feature type="binding site" evidence="4">
    <location>
        <begin position="3"/>
        <end position="7"/>
    </location>
    <ligand>
        <name>ATP</name>
        <dbReference type="ChEBI" id="CHEBI:30616"/>
    </ligand>
</feature>
<dbReference type="EMBL" id="AZEL01000044">
    <property type="protein sequence ID" value="KRL21707.1"/>
    <property type="molecule type" value="Genomic_DNA"/>
</dbReference>
<organism evidence="6 7">
    <name type="scientific">Lactobacillus gallinarum DSM 10532 = JCM 2011</name>
    <dbReference type="NCBI Taxonomy" id="1423748"/>
    <lineage>
        <taxon>Bacteria</taxon>
        <taxon>Bacillati</taxon>
        <taxon>Bacillota</taxon>
        <taxon>Bacilli</taxon>
        <taxon>Lactobacillales</taxon>
        <taxon>Lactobacillaceae</taxon>
        <taxon>Lactobacillus</taxon>
    </lineage>
</organism>
<dbReference type="AlphaFoldDB" id="A0A0R1NYB1"/>
<dbReference type="InterPro" id="IPR037171">
    <property type="entry name" value="NagB/RpiA_transferase-like"/>
</dbReference>
<dbReference type="PANTHER" id="PTHR23407:SF1">
    <property type="entry name" value="5-FORMYLTETRAHYDROFOLATE CYCLO-LIGASE"/>
    <property type="match status" value="1"/>
</dbReference>
<evidence type="ECO:0000256" key="4">
    <source>
        <dbReference type="PIRSR" id="PIRSR006806-1"/>
    </source>
</evidence>
<keyword evidence="3 4" id="KW-0067">ATP-binding</keyword>
<dbReference type="eggNOG" id="COG0212">
    <property type="taxonomic scope" value="Bacteria"/>
</dbReference>
<proteinExistence type="inferred from homology"/>
<comment type="similarity">
    <text evidence="1 5">Belongs to the 5-formyltetrahydrofolate cyclo-ligase family.</text>
</comment>
<protein>
    <recommendedName>
        <fullName evidence="5">5-formyltetrahydrofolate cyclo-ligase</fullName>
        <ecNumber evidence="5">6.3.3.2</ecNumber>
    </recommendedName>
</protein>
<dbReference type="PANTHER" id="PTHR23407">
    <property type="entry name" value="ATPASE INHIBITOR/5-FORMYLTETRAHYDROFOLATE CYCLO-LIGASE"/>
    <property type="match status" value="1"/>
</dbReference>
<dbReference type="Pfam" id="PF01812">
    <property type="entry name" value="5-FTHF_cyc-lig"/>
    <property type="match status" value="1"/>
</dbReference>
<feature type="binding site" evidence="4">
    <location>
        <position position="55"/>
    </location>
    <ligand>
        <name>substrate</name>
    </ligand>
</feature>
<dbReference type="PATRIC" id="fig|1423748.3.peg.1254"/>
<keyword evidence="5" id="KW-0460">Magnesium</keyword>
<feature type="binding site" evidence="4">
    <location>
        <begin position="134"/>
        <end position="142"/>
    </location>
    <ligand>
        <name>ATP</name>
        <dbReference type="ChEBI" id="CHEBI:30616"/>
    </ligand>
</feature>
<evidence type="ECO:0000313" key="7">
    <source>
        <dbReference type="Proteomes" id="UP000051311"/>
    </source>
</evidence>
<dbReference type="InterPro" id="IPR002698">
    <property type="entry name" value="FTHF_cligase"/>
</dbReference>
<keyword evidence="2 4" id="KW-0547">Nucleotide-binding</keyword>
<reference evidence="6 7" key="1">
    <citation type="journal article" date="2015" name="Genome Announc.">
        <title>Expanding the biotechnology potential of lactobacilli through comparative genomics of 213 strains and associated genera.</title>
        <authorList>
            <person name="Sun Z."/>
            <person name="Harris H.M."/>
            <person name="McCann A."/>
            <person name="Guo C."/>
            <person name="Argimon S."/>
            <person name="Zhang W."/>
            <person name="Yang X."/>
            <person name="Jeffery I.B."/>
            <person name="Cooney J.C."/>
            <person name="Kagawa T.F."/>
            <person name="Liu W."/>
            <person name="Song Y."/>
            <person name="Salvetti E."/>
            <person name="Wrobel A."/>
            <person name="Rasinkangas P."/>
            <person name="Parkhill J."/>
            <person name="Rea M.C."/>
            <person name="O'Sullivan O."/>
            <person name="Ritari J."/>
            <person name="Douillard F.P."/>
            <person name="Paul Ross R."/>
            <person name="Yang R."/>
            <person name="Briner A.E."/>
            <person name="Felis G.E."/>
            <person name="de Vos W.M."/>
            <person name="Barrangou R."/>
            <person name="Klaenhammer T.R."/>
            <person name="Caufield P.W."/>
            <person name="Cui Y."/>
            <person name="Zhang H."/>
            <person name="O'Toole P.W."/>
        </authorList>
    </citation>
    <scope>NUCLEOTIDE SEQUENCE [LARGE SCALE GENOMIC DNA]</scope>
    <source>
        <strain evidence="6 7">DSM 10532</strain>
    </source>
</reference>
<dbReference type="Proteomes" id="UP000051311">
    <property type="component" value="Unassembled WGS sequence"/>
</dbReference>
<dbReference type="SUPFAM" id="SSF100950">
    <property type="entry name" value="NagB/RpiA/CoA transferase-like"/>
    <property type="match status" value="1"/>
</dbReference>
<sequence>MKKSELRKIQINKLKRFAKTEDKKLEDTILLKKLMESDLIKNSQTIGITASLPLEVDTSEVIAHLWDEGKEVYLAKAENDQDHTLNFLHYTYMSKLKKSSFGVEEIADPDAIVNNHLDLVIVPGLAFALDSHVRLGFGGGYYDRFLAKYNPKTVSLVNSQMQFQHAEWPVENTDIPVRTLITTETH</sequence>
<accession>A0A0R1NYB1</accession>
<dbReference type="Gene3D" id="3.40.50.10420">
    <property type="entry name" value="NagB/RpiA/CoA transferase-like"/>
    <property type="match status" value="1"/>
</dbReference>
<dbReference type="RefSeq" id="WP_025005339.1">
    <property type="nucleotide sequence ID" value="NZ_AZEL01000044.1"/>
</dbReference>
<dbReference type="GO" id="GO:0009396">
    <property type="term" value="P:folic acid-containing compound biosynthetic process"/>
    <property type="evidence" value="ECO:0007669"/>
    <property type="project" value="TreeGrafter"/>
</dbReference>
<evidence type="ECO:0000313" key="6">
    <source>
        <dbReference type="EMBL" id="KRL21707.1"/>
    </source>
</evidence>
<dbReference type="GO" id="GO:0035999">
    <property type="term" value="P:tetrahydrofolate interconversion"/>
    <property type="evidence" value="ECO:0007669"/>
    <property type="project" value="TreeGrafter"/>
</dbReference>
<dbReference type="EC" id="6.3.3.2" evidence="5"/>
<dbReference type="STRING" id="1423748.FC37_GL001195"/>
<keyword evidence="6" id="KW-0436">Ligase</keyword>
<evidence type="ECO:0000256" key="3">
    <source>
        <dbReference type="ARBA" id="ARBA00022840"/>
    </source>
</evidence>
<dbReference type="OrthoDB" id="9801938at2"/>
<dbReference type="NCBIfam" id="TIGR02727">
    <property type="entry name" value="MTHFS_bact"/>
    <property type="match status" value="1"/>
</dbReference>
<gene>
    <name evidence="6" type="ORF">FC37_GL001195</name>
</gene>
<dbReference type="PIRSF" id="PIRSF006806">
    <property type="entry name" value="FTHF_cligase"/>
    <property type="match status" value="1"/>
</dbReference>
<dbReference type="InterPro" id="IPR024185">
    <property type="entry name" value="FTHF_cligase-like_sf"/>
</dbReference>
<keyword evidence="5" id="KW-0479">Metal-binding</keyword>